<dbReference type="eggNOG" id="KOG0743">
    <property type="taxonomic scope" value="Eukaryota"/>
</dbReference>
<feature type="domain" description="BCS1 N-terminal" evidence="1">
    <location>
        <begin position="40"/>
        <end position="222"/>
    </location>
</feature>
<gene>
    <name evidence="2" type="ORF">FOMPIDRAFT_1047953</name>
</gene>
<reference evidence="2 3" key="1">
    <citation type="journal article" date="2012" name="Science">
        <title>The Paleozoic origin of enzymatic lignin decomposition reconstructed from 31 fungal genomes.</title>
        <authorList>
            <person name="Floudas D."/>
            <person name="Binder M."/>
            <person name="Riley R."/>
            <person name="Barry K."/>
            <person name="Blanchette R.A."/>
            <person name="Henrissat B."/>
            <person name="Martinez A.T."/>
            <person name="Otillar R."/>
            <person name="Spatafora J.W."/>
            <person name="Yadav J.S."/>
            <person name="Aerts A."/>
            <person name="Benoit I."/>
            <person name="Boyd A."/>
            <person name="Carlson A."/>
            <person name="Copeland A."/>
            <person name="Coutinho P.M."/>
            <person name="de Vries R.P."/>
            <person name="Ferreira P."/>
            <person name="Findley K."/>
            <person name="Foster B."/>
            <person name="Gaskell J."/>
            <person name="Glotzer D."/>
            <person name="Gorecki P."/>
            <person name="Heitman J."/>
            <person name="Hesse C."/>
            <person name="Hori C."/>
            <person name="Igarashi K."/>
            <person name="Jurgens J.A."/>
            <person name="Kallen N."/>
            <person name="Kersten P."/>
            <person name="Kohler A."/>
            <person name="Kuees U."/>
            <person name="Kumar T.K.A."/>
            <person name="Kuo A."/>
            <person name="LaButti K."/>
            <person name="Larrondo L.F."/>
            <person name="Lindquist E."/>
            <person name="Ling A."/>
            <person name="Lombard V."/>
            <person name="Lucas S."/>
            <person name="Lundell T."/>
            <person name="Martin R."/>
            <person name="McLaughlin D.J."/>
            <person name="Morgenstern I."/>
            <person name="Morin E."/>
            <person name="Murat C."/>
            <person name="Nagy L.G."/>
            <person name="Nolan M."/>
            <person name="Ohm R.A."/>
            <person name="Patyshakuliyeva A."/>
            <person name="Rokas A."/>
            <person name="Ruiz-Duenas F.J."/>
            <person name="Sabat G."/>
            <person name="Salamov A."/>
            <person name="Samejima M."/>
            <person name="Schmutz J."/>
            <person name="Slot J.C."/>
            <person name="St John F."/>
            <person name="Stenlid J."/>
            <person name="Sun H."/>
            <person name="Sun S."/>
            <person name="Syed K."/>
            <person name="Tsang A."/>
            <person name="Wiebenga A."/>
            <person name="Young D."/>
            <person name="Pisabarro A."/>
            <person name="Eastwood D.C."/>
            <person name="Martin F."/>
            <person name="Cullen D."/>
            <person name="Grigoriev I.V."/>
            <person name="Hibbett D.S."/>
        </authorList>
    </citation>
    <scope>NUCLEOTIDE SEQUENCE</scope>
    <source>
        <strain evidence="3">FP-58527</strain>
    </source>
</reference>
<dbReference type="InParanoid" id="S8FVJ9"/>
<dbReference type="STRING" id="743788.S8FVJ9"/>
<dbReference type="InterPro" id="IPR027417">
    <property type="entry name" value="P-loop_NTPase"/>
</dbReference>
<dbReference type="Pfam" id="PF08740">
    <property type="entry name" value="BCS1_N"/>
    <property type="match status" value="1"/>
</dbReference>
<dbReference type="PANTHER" id="PTHR23070">
    <property type="entry name" value="BCS1 AAA-TYPE ATPASE"/>
    <property type="match status" value="1"/>
</dbReference>
<dbReference type="InterPro" id="IPR050747">
    <property type="entry name" value="Mitochondrial_chaperone_BCS1"/>
</dbReference>
<evidence type="ECO:0000259" key="1">
    <source>
        <dbReference type="SMART" id="SM01024"/>
    </source>
</evidence>
<sequence>MADSADGNDQGLLRAPSIGRSLLYPHLPSSSALAEGTRLLITGGIIEVYRRLFTWLVKSVVDKFCITATFDHKDPVYNWLLYWLSRRPIWRSARDIEVTTRQYGLETDRSVPPWLSPKEDLNDTSKAMSYLPREGKTYYMWYQRRLMLVSRRLKTEMSSYQQPETLEIRIFAFDHRILGELLEEARKEFKVAKENVVSVWASNSQNNWVNITSNPKRPVQSVILEPGVKEMLLKDAREFLVSQPWYAARGIPFRRGYLLYGTLGSGKSSTIQSIAGELGLDIYIITL</sequence>
<dbReference type="AlphaFoldDB" id="S8FVJ9"/>
<accession>S8FVJ9</accession>
<organism evidence="2 3">
    <name type="scientific">Fomitopsis schrenkii</name>
    <name type="common">Brown rot fungus</name>
    <dbReference type="NCBI Taxonomy" id="2126942"/>
    <lineage>
        <taxon>Eukaryota</taxon>
        <taxon>Fungi</taxon>
        <taxon>Dikarya</taxon>
        <taxon>Basidiomycota</taxon>
        <taxon>Agaricomycotina</taxon>
        <taxon>Agaricomycetes</taxon>
        <taxon>Polyporales</taxon>
        <taxon>Fomitopsis</taxon>
    </lineage>
</organism>
<dbReference type="Gene3D" id="3.40.50.300">
    <property type="entry name" value="P-loop containing nucleotide triphosphate hydrolases"/>
    <property type="match status" value="1"/>
</dbReference>
<dbReference type="InterPro" id="IPR014851">
    <property type="entry name" value="BCS1_N"/>
</dbReference>
<dbReference type="Proteomes" id="UP000015241">
    <property type="component" value="Unassembled WGS sequence"/>
</dbReference>
<evidence type="ECO:0000313" key="3">
    <source>
        <dbReference type="Proteomes" id="UP000015241"/>
    </source>
</evidence>
<dbReference type="SMART" id="SM01024">
    <property type="entry name" value="BCS1_N"/>
    <property type="match status" value="1"/>
</dbReference>
<dbReference type="HOGENOM" id="CLU_1124566_0_0_1"/>
<dbReference type="EMBL" id="KE504136">
    <property type="protein sequence ID" value="EPT02250.1"/>
    <property type="molecule type" value="Genomic_DNA"/>
</dbReference>
<evidence type="ECO:0000313" key="2">
    <source>
        <dbReference type="EMBL" id="EPT02250.1"/>
    </source>
</evidence>
<dbReference type="SUPFAM" id="SSF52540">
    <property type="entry name" value="P-loop containing nucleoside triphosphate hydrolases"/>
    <property type="match status" value="1"/>
</dbReference>
<proteinExistence type="predicted"/>
<protein>
    <recommendedName>
        <fullName evidence="1">BCS1 N-terminal domain-containing protein</fullName>
    </recommendedName>
</protein>
<name>S8FVJ9_FOMSC</name>
<keyword evidence="3" id="KW-1185">Reference proteome</keyword>
<dbReference type="OrthoDB" id="10251412at2759"/>